<sequence length="163" mass="18211">MGETTAPTPITQPTETRWLDDVEMRAWRSYVETQADLNTAIEADLRPTGLSLGDYQVLVFLSEAPDQRLRMCDLADDLQLSPSGLTRRLDGIVRRGWVERVGSDDDRRVMLAALTPEGRATLECAAPTHVDSVRRRLVDLLDEDELATLATIFDKVRTALDDA</sequence>
<dbReference type="Pfam" id="PF12802">
    <property type="entry name" value="MarR_2"/>
    <property type="match status" value="1"/>
</dbReference>
<dbReference type="GO" id="GO:0006950">
    <property type="term" value="P:response to stress"/>
    <property type="evidence" value="ECO:0007669"/>
    <property type="project" value="TreeGrafter"/>
</dbReference>
<dbReference type="SMART" id="SM00347">
    <property type="entry name" value="HTH_MARR"/>
    <property type="match status" value="1"/>
</dbReference>
<name>A0A4R7I243_9ACTN</name>
<dbReference type="AlphaFoldDB" id="A0A4R7I243"/>
<evidence type="ECO:0000259" key="1">
    <source>
        <dbReference type="PROSITE" id="PS50995"/>
    </source>
</evidence>
<dbReference type="PROSITE" id="PS50995">
    <property type="entry name" value="HTH_MARR_2"/>
    <property type="match status" value="1"/>
</dbReference>
<comment type="caution">
    <text evidence="2">The sequence shown here is derived from an EMBL/GenBank/DDBJ whole genome shotgun (WGS) entry which is preliminary data.</text>
</comment>
<dbReference type="InterPro" id="IPR000835">
    <property type="entry name" value="HTH_MarR-typ"/>
</dbReference>
<dbReference type="InterPro" id="IPR036390">
    <property type="entry name" value="WH_DNA-bd_sf"/>
</dbReference>
<evidence type="ECO:0000313" key="2">
    <source>
        <dbReference type="EMBL" id="TDT17270.1"/>
    </source>
</evidence>
<feature type="domain" description="HTH marR-type" evidence="1">
    <location>
        <begin position="1"/>
        <end position="158"/>
    </location>
</feature>
<evidence type="ECO:0000313" key="3">
    <source>
        <dbReference type="Proteomes" id="UP000294558"/>
    </source>
</evidence>
<dbReference type="Gene3D" id="1.10.10.10">
    <property type="entry name" value="Winged helix-like DNA-binding domain superfamily/Winged helix DNA-binding domain"/>
    <property type="match status" value="1"/>
</dbReference>
<dbReference type="InterPro" id="IPR036388">
    <property type="entry name" value="WH-like_DNA-bd_sf"/>
</dbReference>
<dbReference type="EMBL" id="SOAU01000001">
    <property type="protein sequence ID" value="TDT17270.1"/>
    <property type="molecule type" value="Genomic_DNA"/>
</dbReference>
<keyword evidence="2" id="KW-0238">DNA-binding</keyword>
<protein>
    <submittedName>
        <fullName evidence="2">DNA-binding MarR family transcriptional regulator</fullName>
    </submittedName>
</protein>
<dbReference type="PRINTS" id="PR00598">
    <property type="entry name" value="HTHMARR"/>
</dbReference>
<proteinExistence type="predicted"/>
<dbReference type="GO" id="GO:0003700">
    <property type="term" value="F:DNA-binding transcription factor activity"/>
    <property type="evidence" value="ECO:0007669"/>
    <property type="project" value="InterPro"/>
</dbReference>
<dbReference type="InterPro" id="IPR039422">
    <property type="entry name" value="MarR/SlyA-like"/>
</dbReference>
<organism evidence="2 3">
    <name type="scientific">Ilumatobacter fluminis</name>
    <dbReference type="NCBI Taxonomy" id="467091"/>
    <lineage>
        <taxon>Bacteria</taxon>
        <taxon>Bacillati</taxon>
        <taxon>Actinomycetota</taxon>
        <taxon>Acidimicrobiia</taxon>
        <taxon>Acidimicrobiales</taxon>
        <taxon>Ilumatobacteraceae</taxon>
        <taxon>Ilumatobacter</taxon>
    </lineage>
</organism>
<dbReference type="SUPFAM" id="SSF46785">
    <property type="entry name" value="Winged helix' DNA-binding domain"/>
    <property type="match status" value="1"/>
</dbReference>
<reference evidence="2 3" key="1">
    <citation type="submission" date="2019-03" db="EMBL/GenBank/DDBJ databases">
        <title>Sequencing the genomes of 1000 actinobacteria strains.</title>
        <authorList>
            <person name="Klenk H.-P."/>
        </authorList>
    </citation>
    <scope>NUCLEOTIDE SEQUENCE [LARGE SCALE GENOMIC DNA]</scope>
    <source>
        <strain evidence="2 3">DSM 18936</strain>
    </source>
</reference>
<keyword evidence="3" id="KW-1185">Reference proteome</keyword>
<dbReference type="PANTHER" id="PTHR33164:SF99">
    <property type="entry name" value="MARR FAMILY REGULATORY PROTEIN"/>
    <property type="match status" value="1"/>
</dbReference>
<accession>A0A4R7I243</accession>
<dbReference type="PANTHER" id="PTHR33164">
    <property type="entry name" value="TRANSCRIPTIONAL REGULATOR, MARR FAMILY"/>
    <property type="match status" value="1"/>
</dbReference>
<dbReference type="GO" id="GO:0003677">
    <property type="term" value="F:DNA binding"/>
    <property type="evidence" value="ECO:0007669"/>
    <property type="project" value="UniProtKB-KW"/>
</dbReference>
<dbReference type="RefSeq" id="WP_208294080.1">
    <property type="nucleotide sequence ID" value="NZ_SOAU01000001.1"/>
</dbReference>
<gene>
    <name evidence="2" type="ORF">BDK89_2878</name>
</gene>
<dbReference type="Proteomes" id="UP000294558">
    <property type="component" value="Unassembled WGS sequence"/>
</dbReference>